<keyword evidence="2" id="KW-1185">Reference proteome</keyword>
<gene>
    <name evidence="1" type="ordered locus">ECH_0190</name>
</gene>
<evidence type="ECO:0000313" key="2">
    <source>
        <dbReference type="Proteomes" id="UP000008320"/>
    </source>
</evidence>
<evidence type="ECO:0000313" key="1">
    <source>
        <dbReference type="EMBL" id="ABD44536.1"/>
    </source>
</evidence>
<proteinExistence type="predicted"/>
<name>Q2GHR9_EHRCR</name>
<dbReference type="EMBL" id="CP000236">
    <property type="protein sequence ID" value="ABD44536.1"/>
    <property type="molecule type" value="Genomic_DNA"/>
</dbReference>
<dbReference type="STRING" id="205920.ECH_0190"/>
<dbReference type="AlphaFoldDB" id="Q2GHR9"/>
<sequence>MFIRVNLLSKSSLRHTELLLKGYILVSCTLT</sequence>
<dbReference type="Proteomes" id="UP000008320">
    <property type="component" value="Chromosome"/>
</dbReference>
<dbReference type="HOGENOM" id="CLU_3396283_0_0_5"/>
<reference evidence="1 2" key="1">
    <citation type="journal article" date="2006" name="PLoS Genet.">
        <title>Comparative genomics of emerging human ehrlichiosis agents.</title>
        <authorList>
            <person name="Dunning Hotopp J.C."/>
            <person name="Lin M."/>
            <person name="Madupu R."/>
            <person name="Crabtree J."/>
            <person name="Angiuoli S.V."/>
            <person name="Eisen J.A."/>
            <person name="Seshadri R."/>
            <person name="Ren Q."/>
            <person name="Wu M."/>
            <person name="Utterback T.R."/>
            <person name="Smith S."/>
            <person name="Lewis M."/>
            <person name="Khouri H."/>
            <person name="Zhang C."/>
            <person name="Niu H."/>
            <person name="Lin Q."/>
            <person name="Ohashi N."/>
            <person name="Zhi N."/>
            <person name="Nelson W."/>
            <person name="Brinkac L.M."/>
            <person name="Dodson R.J."/>
            <person name="Rosovitz M.J."/>
            <person name="Sundaram J."/>
            <person name="Daugherty S.C."/>
            <person name="Davidsen T."/>
            <person name="Durkin A.S."/>
            <person name="Gwinn M."/>
            <person name="Haft D.H."/>
            <person name="Selengut J.D."/>
            <person name="Sullivan S.A."/>
            <person name="Zafar N."/>
            <person name="Zhou L."/>
            <person name="Benahmed F."/>
            <person name="Forberger H."/>
            <person name="Halpin R."/>
            <person name="Mulligan S."/>
            <person name="Robinson J."/>
            <person name="White O."/>
            <person name="Rikihisa Y."/>
            <person name="Tettelin H."/>
        </authorList>
    </citation>
    <scope>NUCLEOTIDE SEQUENCE [LARGE SCALE GENOMIC DNA]</scope>
    <source>
        <strain evidence="2">ATCC CRL-10679 / Arkansas</strain>
    </source>
</reference>
<accession>Q2GHR9</accession>
<dbReference type="KEGG" id="ech:ECH_0190"/>
<organism evidence="1 2">
    <name type="scientific">Ehrlichia chaffeensis (strain ATCC CRL-10679 / Arkansas)</name>
    <dbReference type="NCBI Taxonomy" id="205920"/>
    <lineage>
        <taxon>Bacteria</taxon>
        <taxon>Pseudomonadati</taxon>
        <taxon>Pseudomonadota</taxon>
        <taxon>Alphaproteobacteria</taxon>
        <taxon>Rickettsiales</taxon>
        <taxon>Anaplasmataceae</taxon>
        <taxon>Ehrlichia</taxon>
    </lineage>
</organism>
<protein>
    <submittedName>
        <fullName evidence="1">Uncharacterized protein</fullName>
    </submittedName>
</protein>